<feature type="region of interest" description="Disordered" evidence="4">
    <location>
        <begin position="69"/>
        <end position="212"/>
    </location>
</feature>
<feature type="compositionally biased region" description="Polar residues" evidence="4">
    <location>
        <begin position="1237"/>
        <end position="1253"/>
    </location>
</feature>
<keyword evidence="10" id="KW-1185">Reference proteome</keyword>
<keyword evidence="1 3" id="KW-0175">Coiled coil</keyword>
<dbReference type="InterPro" id="IPR014767">
    <property type="entry name" value="DAD_dom"/>
</dbReference>
<dbReference type="HOGENOM" id="CLU_001313_1_0_1"/>
<dbReference type="Gene3D" id="6.10.30.50">
    <property type="match status" value="1"/>
</dbReference>
<feature type="compositionally biased region" description="Basic and acidic residues" evidence="4">
    <location>
        <begin position="1226"/>
        <end position="1235"/>
    </location>
</feature>
<feature type="compositionally biased region" description="Basic residues" evidence="4">
    <location>
        <begin position="993"/>
        <end position="1004"/>
    </location>
</feature>
<gene>
    <name evidence="9" type="primary">KNAG0F00470</name>
    <name evidence="9" type="ordered locus">KNAG_0F00470</name>
</gene>
<dbReference type="GO" id="GO:0000131">
    <property type="term" value="C:incipient cellular bud site"/>
    <property type="evidence" value="ECO:0007669"/>
    <property type="project" value="EnsemblFungi"/>
</dbReference>
<evidence type="ECO:0000256" key="1">
    <source>
        <dbReference type="ARBA" id="ARBA00023054"/>
    </source>
</evidence>
<dbReference type="GO" id="GO:0000133">
    <property type="term" value="C:polarisome"/>
    <property type="evidence" value="ECO:0007669"/>
    <property type="project" value="EnsemblFungi"/>
</dbReference>
<dbReference type="InterPro" id="IPR011989">
    <property type="entry name" value="ARM-like"/>
</dbReference>
<feature type="compositionally biased region" description="Polar residues" evidence="4">
    <location>
        <begin position="2000"/>
        <end position="2019"/>
    </location>
</feature>
<feature type="compositionally biased region" description="Low complexity" evidence="4">
    <location>
        <begin position="199"/>
        <end position="209"/>
    </location>
</feature>
<feature type="compositionally biased region" description="Polar residues" evidence="4">
    <location>
        <begin position="1354"/>
        <end position="1368"/>
    </location>
</feature>
<feature type="region of interest" description="Disordered" evidence="4">
    <location>
        <begin position="1216"/>
        <end position="1368"/>
    </location>
</feature>
<feature type="compositionally biased region" description="Polar residues" evidence="4">
    <location>
        <begin position="1159"/>
        <end position="1172"/>
    </location>
</feature>
<evidence type="ECO:0000259" key="7">
    <source>
        <dbReference type="PROSITE" id="PS51232"/>
    </source>
</evidence>
<dbReference type="GO" id="GO:0005934">
    <property type="term" value="C:cellular bud tip"/>
    <property type="evidence" value="ECO:0007669"/>
    <property type="project" value="EnsemblFungi"/>
</dbReference>
<dbReference type="SMART" id="SM01140">
    <property type="entry name" value="Drf_GBD"/>
    <property type="match status" value="1"/>
</dbReference>
<feature type="region of interest" description="Disordered" evidence="4">
    <location>
        <begin position="990"/>
        <end position="1020"/>
    </location>
</feature>
<feature type="region of interest" description="Disordered" evidence="4">
    <location>
        <begin position="1876"/>
        <end position="2028"/>
    </location>
</feature>
<keyword evidence="5" id="KW-0472">Membrane</keyword>
<dbReference type="GO" id="GO:0031267">
    <property type="term" value="F:small GTPase binding"/>
    <property type="evidence" value="ECO:0007669"/>
    <property type="project" value="InterPro"/>
</dbReference>
<feature type="coiled-coil region" evidence="3">
    <location>
        <begin position="799"/>
        <end position="876"/>
    </location>
</feature>
<feature type="region of interest" description="Disordered" evidence="4">
    <location>
        <begin position="892"/>
        <end position="919"/>
    </location>
</feature>
<dbReference type="GO" id="GO:0071474">
    <property type="term" value="P:cellular hyperosmotic response"/>
    <property type="evidence" value="ECO:0007669"/>
    <property type="project" value="EnsemblFungi"/>
</dbReference>
<accession>J7S861</accession>
<feature type="compositionally biased region" description="Polar residues" evidence="4">
    <location>
        <begin position="1908"/>
        <end position="1919"/>
    </location>
</feature>
<dbReference type="GO" id="GO:0051016">
    <property type="term" value="P:barbed-end actin filament capping"/>
    <property type="evidence" value="ECO:0007669"/>
    <property type="project" value="EnsemblFungi"/>
</dbReference>
<feature type="coiled-coil region" evidence="3">
    <location>
        <begin position="292"/>
        <end position="319"/>
    </location>
</feature>
<dbReference type="InterPro" id="IPR010472">
    <property type="entry name" value="FH3_dom"/>
</dbReference>
<evidence type="ECO:0000256" key="3">
    <source>
        <dbReference type="SAM" id="Coils"/>
    </source>
</evidence>
<dbReference type="GO" id="GO:0005884">
    <property type="term" value="C:actin filament"/>
    <property type="evidence" value="ECO:0007669"/>
    <property type="project" value="EnsemblFungi"/>
</dbReference>
<feature type="region of interest" description="Disordered" evidence="4">
    <location>
        <begin position="329"/>
        <end position="386"/>
    </location>
</feature>
<dbReference type="GO" id="GO:0005935">
    <property type="term" value="C:cellular bud neck"/>
    <property type="evidence" value="ECO:0007669"/>
    <property type="project" value="EnsemblFungi"/>
</dbReference>
<feature type="transmembrane region" description="Helical" evidence="5">
    <location>
        <begin position="31"/>
        <end position="48"/>
    </location>
</feature>
<dbReference type="GO" id="GO:0005829">
    <property type="term" value="C:cytosol"/>
    <property type="evidence" value="ECO:0007669"/>
    <property type="project" value="EnsemblFungi"/>
</dbReference>
<dbReference type="OrthoDB" id="1104827at2759"/>
<feature type="domain" description="GBD/FH3" evidence="7">
    <location>
        <begin position="253"/>
        <end position="776"/>
    </location>
</feature>
<dbReference type="GO" id="GO:0032880">
    <property type="term" value="P:regulation of protein localization"/>
    <property type="evidence" value="ECO:0007669"/>
    <property type="project" value="EnsemblFungi"/>
</dbReference>
<proteinExistence type="inferred from homology"/>
<evidence type="ECO:0000313" key="9">
    <source>
        <dbReference type="EMBL" id="CCK70716.1"/>
    </source>
</evidence>
<dbReference type="PROSITE" id="PS51444">
    <property type="entry name" value="FH2"/>
    <property type="match status" value="1"/>
</dbReference>
<dbReference type="PROSITE" id="PS51232">
    <property type="entry name" value="GBD_FH3"/>
    <property type="match status" value="1"/>
</dbReference>
<dbReference type="GO" id="GO:0045010">
    <property type="term" value="P:actin nucleation"/>
    <property type="evidence" value="ECO:0007669"/>
    <property type="project" value="EnsemblFungi"/>
</dbReference>
<dbReference type="GO" id="GO:0042802">
    <property type="term" value="F:identical protein binding"/>
    <property type="evidence" value="ECO:0007669"/>
    <property type="project" value="EnsemblFungi"/>
</dbReference>
<dbReference type="OMA" id="QLEMTNF"/>
<dbReference type="SMART" id="SM01139">
    <property type="entry name" value="Drf_FH3"/>
    <property type="match status" value="1"/>
</dbReference>
<feature type="compositionally biased region" description="Basic and acidic residues" evidence="4">
    <location>
        <begin position="906"/>
        <end position="916"/>
    </location>
</feature>
<dbReference type="PANTHER" id="PTHR47102:SF2">
    <property type="entry name" value="PROTEIN BNI1"/>
    <property type="match status" value="1"/>
</dbReference>
<dbReference type="GO" id="GO:0003779">
    <property type="term" value="F:actin binding"/>
    <property type="evidence" value="ECO:0007669"/>
    <property type="project" value="InterPro"/>
</dbReference>
<dbReference type="GO" id="GO:0032153">
    <property type="term" value="C:cell division site"/>
    <property type="evidence" value="ECO:0007669"/>
    <property type="project" value="EnsemblFungi"/>
</dbReference>
<dbReference type="GO" id="GO:0005522">
    <property type="term" value="F:profilin binding"/>
    <property type="evidence" value="ECO:0007669"/>
    <property type="project" value="EnsemblFungi"/>
</dbReference>
<evidence type="ECO:0000256" key="2">
    <source>
        <dbReference type="ARBA" id="ARBA00037935"/>
    </source>
</evidence>
<dbReference type="GO" id="GO:1903475">
    <property type="term" value="P:mitotic actomyosin contractile ring assembly"/>
    <property type="evidence" value="ECO:0007669"/>
    <property type="project" value="EnsemblFungi"/>
</dbReference>
<dbReference type="SUPFAM" id="SSF48371">
    <property type="entry name" value="ARM repeat"/>
    <property type="match status" value="1"/>
</dbReference>
<organism evidence="9 10">
    <name type="scientific">Huiozyma naganishii (strain ATCC MYA-139 / BCRC 22969 / CBS 8797 / KCTC 17520 / NBRC 10181 / NCYC 3082 / Yp74L-3)</name>
    <name type="common">Yeast</name>
    <name type="synonym">Kazachstania naganishii</name>
    <dbReference type="NCBI Taxonomy" id="1071383"/>
    <lineage>
        <taxon>Eukaryota</taxon>
        <taxon>Fungi</taxon>
        <taxon>Dikarya</taxon>
        <taxon>Ascomycota</taxon>
        <taxon>Saccharomycotina</taxon>
        <taxon>Saccharomycetes</taxon>
        <taxon>Saccharomycetales</taxon>
        <taxon>Saccharomycetaceae</taxon>
        <taxon>Huiozyma</taxon>
    </lineage>
</organism>
<dbReference type="GO" id="GO:0000132">
    <property type="term" value="P:establishment of mitotic spindle orientation"/>
    <property type="evidence" value="ECO:0007669"/>
    <property type="project" value="EnsemblFungi"/>
</dbReference>
<reference evidence="9 10" key="1">
    <citation type="journal article" date="2011" name="Proc. Natl. Acad. Sci. U.S.A.">
        <title>Evolutionary erosion of yeast sex chromosomes by mating-type switching accidents.</title>
        <authorList>
            <person name="Gordon J.L."/>
            <person name="Armisen D."/>
            <person name="Proux-Wera E."/>
            <person name="Oheigeartaigh S.S."/>
            <person name="Byrne K.P."/>
            <person name="Wolfe K.H."/>
        </authorList>
    </citation>
    <scope>NUCLEOTIDE SEQUENCE [LARGE SCALE GENOMIC DNA]</scope>
    <source>
        <strain evidence="10">ATCC MYA-139 / BCRC 22969 / CBS 8797 / CCRC 22969 / KCTC 17520 / NBRC 10181 / NCYC 3082</strain>
    </source>
</reference>
<dbReference type="Gene3D" id="1.20.58.2220">
    <property type="entry name" value="Formin, FH2 domain"/>
    <property type="match status" value="1"/>
</dbReference>
<feature type="domain" description="FH2" evidence="8">
    <location>
        <begin position="1373"/>
        <end position="1790"/>
    </location>
</feature>
<feature type="region of interest" description="Disordered" evidence="4">
    <location>
        <begin position="1128"/>
        <end position="1172"/>
    </location>
</feature>
<dbReference type="Pfam" id="PF06371">
    <property type="entry name" value="Drf_GBD"/>
    <property type="match status" value="1"/>
</dbReference>
<feature type="compositionally biased region" description="Polar residues" evidence="4">
    <location>
        <begin position="1264"/>
        <end position="1285"/>
    </location>
</feature>
<evidence type="ECO:0008006" key="11">
    <source>
        <dbReference type="Google" id="ProtNLM"/>
    </source>
</evidence>
<dbReference type="Gene3D" id="1.25.10.10">
    <property type="entry name" value="Leucine-rich Repeat Variant"/>
    <property type="match status" value="1"/>
</dbReference>
<dbReference type="eggNOG" id="KOG1922">
    <property type="taxonomic scope" value="Eukaryota"/>
</dbReference>
<dbReference type="Pfam" id="PF02181">
    <property type="entry name" value="FH2"/>
    <property type="match status" value="1"/>
</dbReference>
<evidence type="ECO:0000259" key="8">
    <source>
        <dbReference type="PROSITE" id="PS51444"/>
    </source>
</evidence>
<dbReference type="STRING" id="1071383.J7S861"/>
<keyword evidence="5" id="KW-0812">Transmembrane</keyword>
<dbReference type="PANTHER" id="PTHR47102">
    <property type="entry name" value="PROTEIN BNI1"/>
    <property type="match status" value="1"/>
</dbReference>
<sequence>MLALRHTIYQCIPPLANHSPTRFGLASKTSLFFHSLSLCLIFPIFWAPSVKGILPVRKDRTLCILTTRTNSNQGKPSWKPVAKRRKAQRENMLRNNNSNDKAGSSSSASGSGSGGGGLFSNIKRLAKQSSSASSSKAALARAQQPEAPGVPKPLSKKATMNSQNLSHYTSGVSATSSDGDGGMASPEYTHSRTQSGQTSRFSYTSPSRRSSSDAKLAKYHTAQSSQNSIASQGSLSTLYNRFISPEDGKLRLEMPDDPAEVELLYEDIMYKRNILQNLPTDKQLELMNYDVKKKWLIVKQDLQNERKKLKTKTSSHQQTVQSAPFMNLQDTSSSASLPGQGFHDQQSVVSETSSRVPTTNDAASILSSATPSLRHPSRRKQQYTLTNKQHTVYPANGTAERHASSSSTLASDKTNRLPIHYVKKIIADQLSQDELNDLWVTLRTEQLDWVDAFLDNQGHIAMANVLMKSLYKTSPNVSLSGPLLDKEQSYFKCFKVLSMLAQGLREFTDHRLITDTIARGLFSSRLPTRKMATEIFVCMLETKNQTRFDAVITSLDQNFQIGSNAHMVNNLQKMPDYFIHLNLQSTLKVVQAWLFAIDQTLDGRGKMGSLVGASDEFKRIDGENSVLEYCQWTLVFVNKFCQSSNNLNQRMLLRTKLENAGFLRIMNKMKLLDYEKIRDQIEFYEAGKLDDFNSLLESQNKHANIDMQNPLSLLQNLWDACRGTDSENLLVSLVQHLFLSSTRLIQNNKDPTQLAKQLKLIDSLVTNVGSSVSAVADEETTMSMTIQRLFDSMQTDEVARRAIIESRTLTKKMEELQAEKDRLGDKLSKAEGGLVGELQRDIRERDAILAKNQRVNKQLENELEELKRKTLMEKHEHEVELRKMLTIINSKASPNLAQNPSASVLKSHDPKNKESLLSEQQSKIQKVLQDGLTRTKKDFTNDAKKFGMTVQPNKRLQLLRMKVEDIENEARQLEMTNFADIEKNATPVILTKGTKKKKSKKKLKTAQPDKKQRANQRNENQKIEALNKLRMALTAIQSESNDISKFNVEEHVNELFTERKFKALQRLRDLESKFNGLNTNFNIDDIIASTEKALTATDDGYSLDPRRADNKLDEIERLTNDLSKLHDSMKEQEQATLQSDNSSESSDSESVESDNEGSTVQSDVSEPTVGSGSFLASLSQKYETGQKQPNSPVTVNQKAFMTRLKRSSGAPLYLQELSKKIPQRPAFDESVDKVTLRKSTGDSNANSDGTTAKSLDKDGDDNTEQSTPEGAESIISSNGETSTPEGSADVAGSVPAPPPPPPPPPMPSLLTENKSNSSSPAPPPPPPPPPMTEGIVSRSSSSGAIPPPPPPPQATSAKNSPIPSPLFSQSSIFEKYPRPQKKLKQLHWEKLDSTNNSIWSASKAEKFADDLYEKGVLSNLEKAFAAREVKSLSSKKGDDSKITFLTRDVSQQFGINLHMFGNLSVEELVTKILKCDREVLNSPSVIEFLSKQEVVEVSVNLARNYSPYSTDWEGVKRIEDAKAPEKDPNELQRADQLYMSLMVNLQPYWSSRMRALKVITTYEREYAELLEKLRKVDKAVGSLQQSENLKNVLNVILAVGNYMNDTSKQAQGFKLATLQRLTFIKDTTNSMTFLNYVEKIVRKNYPTFNDFLNELQPVLDVVKISIDQLVSDCQEFSGSVVNVERSIEIGNLSDSSKFHPSDRVLVKVLPVLPEARKKADLLTDEVKLTMLEFNNLMQTYGEDSADKFAKNSFFKKFADFIQEYKKAQVQNVAAEEEEQQYERHKKIVEEQQRQGEEARKRLESASPDATNGEDTTAVDDETKDRRAIMDKLLEQLKNAGTVKADPSSARKRALARRKLLGDKDAASALLHDIDTDDDSLVYSPDTKRQSVGHLIGGSPTPGDKLLGSTPTKELSSPTAGQDDEDVTDRAKALLMELRGGQSSPMKKNAFLDEQRERIRSRRRRNELAGTEPLRGGNKLSFFEAETETSETAHDADNDTTKGQTADASDNLDSNDQLENPSIIEDADK</sequence>
<evidence type="ECO:0000256" key="5">
    <source>
        <dbReference type="SAM" id="Phobius"/>
    </source>
</evidence>
<feature type="compositionally biased region" description="Low complexity" evidence="4">
    <location>
        <begin position="127"/>
        <end position="144"/>
    </location>
</feature>
<feature type="compositionally biased region" description="Pro residues" evidence="4">
    <location>
        <begin position="1320"/>
        <end position="1331"/>
    </location>
</feature>
<feature type="compositionally biased region" description="Basic and acidic residues" evidence="4">
    <location>
        <begin position="1990"/>
        <end position="1999"/>
    </location>
</feature>
<dbReference type="InterPro" id="IPR016024">
    <property type="entry name" value="ARM-type_fold"/>
</dbReference>
<dbReference type="Gene3D" id="1.10.238.150">
    <property type="entry name" value="Formin, FH3 diaphanous domain"/>
    <property type="match status" value="1"/>
</dbReference>
<feature type="compositionally biased region" description="Polar residues" evidence="4">
    <location>
        <begin position="158"/>
        <end position="178"/>
    </location>
</feature>
<protein>
    <recommendedName>
        <fullName evidence="11">FH2 domain-containing protein</fullName>
    </recommendedName>
</protein>
<dbReference type="Proteomes" id="UP000006310">
    <property type="component" value="Chromosome 6"/>
</dbReference>
<dbReference type="InterPro" id="IPR010473">
    <property type="entry name" value="GTPase-bd"/>
</dbReference>
<evidence type="ECO:0000313" key="10">
    <source>
        <dbReference type="Proteomes" id="UP000006310"/>
    </source>
</evidence>
<feature type="compositionally biased region" description="Acidic residues" evidence="4">
    <location>
        <begin position="1146"/>
        <end position="1155"/>
    </location>
</feature>
<dbReference type="EMBL" id="HE978319">
    <property type="protein sequence ID" value="CCK70716.1"/>
    <property type="molecule type" value="Genomic_DNA"/>
</dbReference>
<feature type="compositionally biased region" description="Polar residues" evidence="4">
    <location>
        <begin position="329"/>
        <end position="371"/>
    </location>
</feature>
<dbReference type="GO" id="GO:0043332">
    <property type="term" value="C:mating projection tip"/>
    <property type="evidence" value="ECO:0007669"/>
    <property type="project" value="EnsemblFungi"/>
</dbReference>
<comment type="similarity">
    <text evidence="2">Belongs to the formin homology family. BNI1 subfamily.</text>
</comment>
<dbReference type="FunFam" id="1.20.58.2220:FF:000006">
    <property type="entry name" value="Cytokinesis protein sepA"/>
    <property type="match status" value="1"/>
</dbReference>
<dbReference type="InterPro" id="IPR014768">
    <property type="entry name" value="GBD/FH3_dom"/>
</dbReference>
<dbReference type="Pfam" id="PF06367">
    <property type="entry name" value="Drf_FH3"/>
    <property type="match status" value="1"/>
</dbReference>
<evidence type="ECO:0000256" key="4">
    <source>
        <dbReference type="SAM" id="MobiDB-lite"/>
    </source>
</evidence>
<dbReference type="PROSITE" id="PS51231">
    <property type="entry name" value="DAD"/>
    <property type="match status" value="1"/>
</dbReference>
<dbReference type="InterPro" id="IPR051661">
    <property type="entry name" value="Actin_filament_regulator"/>
</dbReference>
<dbReference type="GO" id="GO:0007118">
    <property type="term" value="P:budding cell apical bud growth"/>
    <property type="evidence" value="ECO:0007669"/>
    <property type="project" value="EnsemblFungi"/>
</dbReference>
<dbReference type="InterPro" id="IPR042201">
    <property type="entry name" value="FH2_Formin_sf"/>
</dbReference>
<feature type="domain" description="DAD" evidence="6">
    <location>
        <begin position="1819"/>
        <end position="1854"/>
    </location>
</feature>
<dbReference type="RefSeq" id="XP_022464962.1">
    <property type="nucleotide sequence ID" value="XM_022608469.1"/>
</dbReference>
<feature type="region of interest" description="Disordered" evidence="4">
    <location>
        <begin position="1790"/>
        <end position="1823"/>
    </location>
</feature>
<dbReference type="SUPFAM" id="SSF101447">
    <property type="entry name" value="Formin homology 2 domain (FH2 domain)"/>
    <property type="match status" value="1"/>
</dbReference>
<dbReference type="SMART" id="SM00498">
    <property type="entry name" value="FH2"/>
    <property type="match status" value="1"/>
</dbReference>
<feature type="compositionally biased region" description="Basic and acidic residues" evidence="4">
    <location>
        <begin position="1790"/>
        <end position="1803"/>
    </location>
</feature>
<name>J7S861_HUIN7</name>
<dbReference type="KEGG" id="kng:KNAG_0F00470"/>
<feature type="compositionally biased region" description="Pro residues" evidence="4">
    <location>
        <begin position="1295"/>
        <end position="1307"/>
    </location>
</feature>
<keyword evidence="5" id="KW-1133">Transmembrane helix</keyword>
<evidence type="ECO:0000259" key="6">
    <source>
        <dbReference type="PROSITE" id="PS51231"/>
    </source>
</evidence>
<dbReference type="GO" id="GO:0070649">
    <property type="term" value="P:formin-nucleated actin cable assembly"/>
    <property type="evidence" value="ECO:0007669"/>
    <property type="project" value="EnsemblFungi"/>
</dbReference>
<dbReference type="InterPro" id="IPR015425">
    <property type="entry name" value="FH2_Formin"/>
</dbReference>
<dbReference type="FunFam" id="6.10.30.50:FF:000001">
    <property type="entry name" value="Cytokinesis sepA protein"/>
    <property type="match status" value="1"/>
</dbReference>
<reference evidence="10" key="2">
    <citation type="submission" date="2012-08" db="EMBL/GenBank/DDBJ databases">
        <title>Genome sequence of Kazachstania naganishii.</title>
        <authorList>
            <person name="Gordon J.L."/>
            <person name="Armisen D."/>
            <person name="Proux-Wera E."/>
            <person name="OhEigeartaigh S.S."/>
            <person name="Byrne K.P."/>
            <person name="Wolfe K.H."/>
        </authorList>
    </citation>
    <scope>NUCLEOTIDE SEQUENCE [LARGE SCALE GENOMIC DNA]</scope>
    <source>
        <strain evidence="10">ATCC MYA-139 / BCRC 22969 / CBS 8797 / CCRC 22969 / KCTC 17520 / NBRC 10181 / NCYC 3082</strain>
    </source>
</reference>
<dbReference type="GeneID" id="34526431"/>
<feature type="compositionally biased region" description="Polar residues" evidence="4">
    <location>
        <begin position="892"/>
        <end position="904"/>
    </location>
</feature>